<dbReference type="AlphaFoldDB" id="A0A0D2WW31"/>
<dbReference type="GO" id="GO:0016020">
    <property type="term" value="C:membrane"/>
    <property type="evidence" value="ECO:0007669"/>
    <property type="project" value="TreeGrafter"/>
</dbReference>
<dbReference type="InParanoid" id="A0A0D2WW31"/>
<dbReference type="GO" id="GO:0012505">
    <property type="term" value="C:endomembrane system"/>
    <property type="evidence" value="ECO:0007669"/>
    <property type="project" value="TreeGrafter"/>
</dbReference>
<reference evidence="4" key="1">
    <citation type="submission" date="2011-02" db="EMBL/GenBank/DDBJ databases">
        <title>The Genome Sequence of Capsaspora owczarzaki ATCC 30864.</title>
        <authorList>
            <person name="Russ C."/>
            <person name="Cuomo C."/>
            <person name="Burger G."/>
            <person name="Gray M.W."/>
            <person name="Holland P.W.H."/>
            <person name="King N."/>
            <person name="Lang F.B.F."/>
            <person name="Roger A.J."/>
            <person name="Ruiz-Trillo I."/>
            <person name="Young S.K."/>
            <person name="Zeng Q."/>
            <person name="Gargeya S."/>
            <person name="Alvarado L."/>
            <person name="Berlin A."/>
            <person name="Chapman S.B."/>
            <person name="Chen Z."/>
            <person name="Freedman E."/>
            <person name="Gellesch M."/>
            <person name="Goldberg J."/>
            <person name="Griggs A."/>
            <person name="Gujja S."/>
            <person name="Heilman E."/>
            <person name="Heiman D."/>
            <person name="Howarth C."/>
            <person name="Mehta T."/>
            <person name="Neiman D."/>
            <person name="Pearson M."/>
            <person name="Roberts A."/>
            <person name="Saif S."/>
            <person name="Shea T."/>
            <person name="Shenoy N."/>
            <person name="Sisk P."/>
            <person name="Stolte C."/>
            <person name="Sykes S."/>
            <person name="White J."/>
            <person name="Yandava C."/>
            <person name="Haas B."/>
            <person name="Nusbaum C."/>
            <person name="Birren B."/>
        </authorList>
    </citation>
    <scope>NUCLEOTIDE SEQUENCE</scope>
    <source>
        <strain evidence="4">ATCC 30864</strain>
    </source>
</reference>
<dbReference type="InterPro" id="IPR050577">
    <property type="entry name" value="MAPR/NEUFC/NENF-like"/>
</dbReference>
<organism evidence="3 4">
    <name type="scientific">Capsaspora owczarzaki (strain ATCC 30864)</name>
    <dbReference type="NCBI Taxonomy" id="595528"/>
    <lineage>
        <taxon>Eukaryota</taxon>
        <taxon>Filasterea</taxon>
        <taxon>Capsaspora</taxon>
    </lineage>
</organism>
<evidence type="ECO:0000256" key="1">
    <source>
        <dbReference type="ARBA" id="ARBA00038357"/>
    </source>
</evidence>
<dbReference type="STRING" id="595528.A0A0D2WW31"/>
<comment type="similarity">
    <text evidence="1">Belongs to the cytochrome b5 family. MAPR subfamily.</text>
</comment>
<name>A0A0D2WW31_CAPO3</name>
<gene>
    <name evidence="3" type="ORF">CAOG_007580</name>
</gene>
<evidence type="ECO:0000259" key="2">
    <source>
        <dbReference type="SMART" id="SM01117"/>
    </source>
</evidence>
<evidence type="ECO:0000313" key="4">
    <source>
        <dbReference type="Proteomes" id="UP000008743"/>
    </source>
</evidence>
<feature type="domain" description="Cytochrome b5 heme-binding" evidence="2">
    <location>
        <begin position="10"/>
        <end position="108"/>
    </location>
</feature>
<dbReference type="FunFam" id="3.10.120.10:FF:000003">
    <property type="entry name" value="membrane-associated progesterone receptor component 1"/>
    <property type="match status" value="1"/>
</dbReference>
<keyword evidence="4" id="KW-1185">Reference proteome</keyword>
<evidence type="ECO:0000313" key="3">
    <source>
        <dbReference type="EMBL" id="KJE97110.1"/>
    </source>
</evidence>
<dbReference type="PhylomeDB" id="A0A0D2WW31"/>
<dbReference type="InterPro" id="IPR001199">
    <property type="entry name" value="Cyt_B5-like_heme/steroid-bd"/>
</dbReference>
<dbReference type="Gene3D" id="3.10.120.10">
    <property type="entry name" value="Cytochrome b5-like heme/steroid binding domain"/>
    <property type="match status" value="1"/>
</dbReference>
<dbReference type="PANTHER" id="PTHR10281:SF76">
    <property type="entry name" value="CALCUTTA CUP-RELATED"/>
    <property type="match status" value="1"/>
</dbReference>
<accession>A0A0D2WW31</accession>
<dbReference type="FunCoup" id="A0A0D2WW31">
    <property type="interactions" value="338"/>
</dbReference>
<dbReference type="InterPro" id="IPR036400">
    <property type="entry name" value="Cyt_B5-like_heme/steroid_sf"/>
</dbReference>
<proteinExistence type="inferred from homology"/>
<protein>
    <recommendedName>
        <fullName evidence="2">Cytochrome b5 heme-binding domain-containing protein</fullName>
    </recommendedName>
</protein>
<dbReference type="Proteomes" id="UP000008743">
    <property type="component" value="Unassembled WGS sequence"/>
</dbReference>
<dbReference type="eggNOG" id="KOG1110">
    <property type="taxonomic scope" value="Eukaryota"/>
</dbReference>
<dbReference type="PANTHER" id="PTHR10281">
    <property type="entry name" value="MEMBRANE-ASSOCIATED PROGESTERONE RECEPTOR COMPONENT-RELATED"/>
    <property type="match status" value="1"/>
</dbReference>
<dbReference type="Pfam" id="PF00173">
    <property type="entry name" value="Cyt-b5"/>
    <property type="match status" value="1"/>
</dbReference>
<dbReference type="RefSeq" id="XP_004343454.2">
    <property type="nucleotide sequence ID" value="XM_004343404.2"/>
</dbReference>
<dbReference type="EMBL" id="KE346373">
    <property type="protein sequence ID" value="KJE97110.1"/>
    <property type="molecule type" value="Genomic_DNA"/>
</dbReference>
<dbReference type="OrthoDB" id="547796at2759"/>
<sequence length="112" mass="12145">MVLDELVSNISIDELLLHDGLHADHPEIWLCVNGKVFDVTRGRSFYGPGGGYAAFAGRDATRALAKMDTGAATRTYAVVSDLTEEEINTAKHWEATFAGKYQFVGTLAPQAN</sequence>
<dbReference type="SMART" id="SM01117">
    <property type="entry name" value="Cyt-b5"/>
    <property type="match status" value="1"/>
</dbReference>
<dbReference type="SUPFAM" id="SSF55856">
    <property type="entry name" value="Cytochrome b5-like heme/steroid binding domain"/>
    <property type="match status" value="1"/>
</dbReference>